<accession>A0ABD3AWB4</accession>
<evidence type="ECO:0000313" key="1">
    <source>
        <dbReference type="EMBL" id="KAL3535257.1"/>
    </source>
</evidence>
<dbReference type="SUPFAM" id="SSF101148">
    <property type="entry name" value="Plant invertase/pectin methylesterase inhibitor"/>
    <property type="match status" value="1"/>
</dbReference>
<organism evidence="1 2">
    <name type="scientific">Cinchona calisaya</name>
    <dbReference type="NCBI Taxonomy" id="153742"/>
    <lineage>
        <taxon>Eukaryota</taxon>
        <taxon>Viridiplantae</taxon>
        <taxon>Streptophyta</taxon>
        <taxon>Embryophyta</taxon>
        <taxon>Tracheophyta</taxon>
        <taxon>Spermatophyta</taxon>
        <taxon>Magnoliopsida</taxon>
        <taxon>eudicotyledons</taxon>
        <taxon>Gunneridae</taxon>
        <taxon>Pentapetalae</taxon>
        <taxon>asterids</taxon>
        <taxon>lamiids</taxon>
        <taxon>Gentianales</taxon>
        <taxon>Rubiaceae</taxon>
        <taxon>Cinchonoideae</taxon>
        <taxon>Cinchoneae</taxon>
        <taxon>Cinchona</taxon>
    </lineage>
</organism>
<sequence length="171" mass="19499">MDAQANSTSFQTIPGSNNEDAIGLGGSSLQCAKKQYPHVLQDFVDLSNNSNNNQQLTAYQTCIRYIWSSGLRLEDAYQSWEDKRYSEAANPVNSAFDDYWQCVTQLEDAYRTWEHKSNSEAADRVNAALDDYWHCAIQLSTNSVINLQQLVRALTNFKIFMEVSIEIIRQL</sequence>
<reference evidence="1 2" key="1">
    <citation type="submission" date="2024-11" db="EMBL/GenBank/DDBJ databases">
        <title>A near-complete genome assembly of Cinchona calisaya.</title>
        <authorList>
            <person name="Lian D.C."/>
            <person name="Zhao X.W."/>
            <person name="Wei L."/>
        </authorList>
    </citation>
    <scope>NUCLEOTIDE SEQUENCE [LARGE SCALE GENOMIC DNA]</scope>
    <source>
        <tissue evidence="1">Nenye</tissue>
    </source>
</reference>
<comment type="caution">
    <text evidence="1">The sequence shown here is derived from an EMBL/GenBank/DDBJ whole genome shotgun (WGS) entry which is preliminary data.</text>
</comment>
<dbReference type="Proteomes" id="UP001630127">
    <property type="component" value="Unassembled WGS sequence"/>
</dbReference>
<keyword evidence="2" id="KW-1185">Reference proteome</keyword>
<evidence type="ECO:0000313" key="2">
    <source>
        <dbReference type="Proteomes" id="UP001630127"/>
    </source>
</evidence>
<name>A0ABD3AWB4_9GENT</name>
<gene>
    <name evidence="1" type="ORF">ACH5RR_003718</name>
</gene>
<dbReference type="Gene3D" id="1.20.140.40">
    <property type="entry name" value="Invertase/pectin methylesterase inhibitor family protein"/>
    <property type="match status" value="1"/>
</dbReference>
<proteinExistence type="predicted"/>
<dbReference type="AlphaFoldDB" id="A0ABD3AWB4"/>
<protein>
    <submittedName>
        <fullName evidence="1">Uncharacterized protein</fullName>
    </submittedName>
</protein>
<dbReference type="EMBL" id="JBJUIK010000002">
    <property type="protein sequence ID" value="KAL3535257.1"/>
    <property type="molecule type" value="Genomic_DNA"/>
</dbReference>
<dbReference type="InterPro" id="IPR035513">
    <property type="entry name" value="Invertase/methylesterase_inhib"/>
</dbReference>